<sequence length="139" mass="16083">MNSYLNIKSFLGQEKAIELLGGCRPLSCKEKVKKIQNWLKNQSIFIHRPEEGVGNDPSFGEGRPSGIYQLQKCPKTSPKYLRRSRKVPRAIREREKEKPIGTDLTHKGTGSPNWNLQLWPVFSIWPELLWNSQPKRRKG</sequence>
<dbReference type="EMBL" id="AVOT02015772">
    <property type="protein sequence ID" value="MBW0500356.1"/>
    <property type="molecule type" value="Genomic_DNA"/>
</dbReference>
<evidence type="ECO:0000256" key="1">
    <source>
        <dbReference type="SAM" id="MobiDB-lite"/>
    </source>
</evidence>
<dbReference type="Proteomes" id="UP000765509">
    <property type="component" value="Unassembled WGS sequence"/>
</dbReference>
<organism evidence="2 3">
    <name type="scientific">Austropuccinia psidii MF-1</name>
    <dbReference type="NCBI Taxonomy" id="1389203"/>
    <lineage>
        <taxon>Eukaryota</taxon>
        <taxon>Fungi</taxon>
        <taxon>Dikarya</taxon>
        <taxon>Basidiomycota</taxon>
        <taxon>Pucciniomycotina</taxon>
        <taxon>Pucciniomycetes</taxon>
        <taxon>Pucciniales</taxon>
        <taxon>Sphaerophragmiaceae</taxon>
        <taxon>Austropuccinia</taxon>
    </lineage>
</organism>
<dbReference type="AlphaFoldDB" id="A0A9Q3DAQ7"/>
<comment type="caution">
    <text evidence="2">The sequence shown here is derived from an EMBL/GenBank/DDBJ whole genome shotgun (WGS) entry which is preliminary data.</text>
</comment>
<feature type="compositionally biased region" description="Basic residues" evidence="1">
    <location>
        <begin position="80"/>
        <end position="89"/>
    </location>
</feature>
<evidence type="ECO:0000313" key="3">
    <source>
        <dbReference type="Proteomes" id="UP000765509"/>
    </source>
</evidence>
<gene>
    <name evidence="2" type="ORF">O181_040071</name>
</gene>
<accession>A0A9Q3DAQ7</accession>
<proteinExistence type="predicted"/>
<feature type="compositionally biased region" description="Basic and acidic residues" evidence="1">
    <location>
        <begin position="90"/>
        <end position="106"/>
    </location>
</feature>
<keyword evidence="3" id="KW-1185">Reference proteome</keyword>
<reference evidence="2" key="1">
    <citation type="submission" date="2021-03" db="EMBL/GenBank/DDBJ databases">
        <title>Draft genome sequence of rust myrtle Austropuccinia psidii MF-1, a brazilian biotype.</title>
        <authorList>
            <person name="Quecine M.C."/>
            <person name="Pachon D.M.R."/>
            <person name="Bonatelli M.L."/>
            <person name="Correr F.H."/>
            <person name="Franceschini L.M."/>
            <person name="Leite T.F."/>
            <person name="Margarido G.R.A."/>
            <person name="Almeida C.A."/>
            <person name="Ferrarezi J.A."/>
            <person name="Labate C.A."/>
        </authorList>
    </citation>
    <scope>NUCLEOTIDE SEQUENCE</scope>
    <source>
        <strain evidence="2">MF-1</strain>
    </source>
</reference>
<protein>
    <submittedName>
        <fullName evidence="2">Uncharacterized protein</fullName>
    </submittedName>
</protein>
<feature type="region of interest" description="Disordered" evidence="1">
    <location>
        <begin position="79"/>
        <end position="108"/>
    </location>
</feature>
<evidence type="ECO:0000313" key="2">
    <source>
        <dbReference type="EMBL" id="MBW0500356.1"/>
    </source>
</evidence>
<name>A0A9Q3DAQ7_9BASI</name>